<dbReference type="Proteomes" id="UP000261340">
    <property type="component" value="Unplaced"/>
</dbReference>
<organism evidence="1 2">
    <name type="scientific">Amphilophus citrinellus</name>
    <name type="common">Midas cichlid</name>
    <name type="synonym">Cichlasoma citrinellum</name>
    <dbReference type="NCBI Taxonomy" id="61819"/>
    <lineage>
        <taxon>Eukaryota</taxon>
        <taxon>Metazoa</taxon>
        <taxon>Chordata</taxon>
        <taxon>Craniata</taxon>
        <taxon>Vertebrata</taxon>
        <taxon>Euteleostomi</taxon>
        <taxon>Actinopterygii</taxon>
        <taxon>Neopterygii</taxon>
        <taxon>Teleostei</taxon>
        <taxon>Neoteleostei</taxon>
        <taxon>Acanthomorphata</taxon>
        <taxon>Ovalentaria</taxon>
        <taxon>Cichlomorphae</taxon>
        <taxon>Cichliformes</taxon>
        <taxon>Cichlidae</taxon>
        <taxon>New World cichlids</taxon>
        <taxon>Cichlasomatinae</taxon>
        <taxon>Heroini</taxon>
        <taxon>Amphilophus</taxon>
    </lineage>
</organism>
<protein>
    <submittedName>
        <fullName evidence="1">Uncharacterized protein</fullName>
    </submittedName>
</protein>
<dbReference type="Ensembl" id="ENSACIT00000008040.1">
    <property type="protein sequence ID" value="ENSACIP00000007811.1"/>
    <property type="gene ID" value="ENSACIG00000006114.1"/>
</dbReference>
<reference evidence="1" key="1">
    <citation type="submission" date="2025-08" db="UniProtKB">
        <authorList>
            <consortium name="Ensembl"/>
        </authorList>
    </citation>
    <scope>IDENTIFICATION</scope>
</reference>
<proteinExistence type="predicted"/>
<dbReference type="AlphaFoldDB" id="A0A3Q0RB45"/>
<accession>A0A3Q0RB45</accession>
<dbReference type="STRING" id="61819.ENSACIP00000007811"/>
<dbReference type="OMA" id="MNYLETI"/>
<dbReference type="GeneTree" id="ENSGT00940000175830"/>
<keyword evidence="2" id="KW-1185">Reference proteome</keyword>
<name>A0A3Q0RB45_AMPCI</name>
<evidence type="ECO:0000313" key="1">
    <source>
        <dbReference type="Ensembl" id="ENSACIP00000007811.1"/>
    </source>
</evidence>
<sequence length="140" mass="15862">MRDKGRKEAVSEGVSTSLVSGQEKCYDPNDSTLTFVDGDDEMDFECNNYKSLRAQMSCGHSVTPMSLTNWCQQLLDQGESRFVCGRAGCNAEWSYEEVCKMALLTPEEKEYFENKMFSSAAKDYLDVKAGSVRRSNIKYR</sequence>
<reference evidence="1" key="2">
    <citation type="submission" date="2025-09" db="UniProtKB">
        <authorList>
            <consortium name="Ensembl"/>
        </authorList>
    </citation>
    <scope>IDENTIFICATION</scope>
</reference>
<evidence type="ECO:0000313" key="2">
    <source>
        <dbReference type="Proteomes" id="UP000261340"/>
    </source>
</evidence>